<protein>
    <recommendedName>
        <fullName evidence="2">Alpha/beta hydrolase</fullName>
    </recommendedName>
</protein>
<dbReference type="KEGG" id="tat:KUM_0961"/>
<accession>I7JMS4</accession>
<evidence type="ECO:0000313" key="1">
    <source>
        <dbReference type="EMBL" id="CCG19749.1"/>
    </source>
</evidence>
<organism evidence="1">
    <name type="scientific">Taylorella asinigenitalis 14/45</name>
    <dbReference type="NCBI Taxonomy" id="1091495"/>
    <lineage>
        <taxon>Bacteria</taxon>
        <taxon>Pseudomonadati</taxon>
        <taxon>Pseudomonadota</taxon>
        <taxon>Betaproteobacteria</taxon>
        <taxon>Burkholderiales</taxon>
        <taxon>Alcaligenaceae</taxon>
        <taxon>Taylorella</taxon>
    </lineage>
</organism>
<dbReference type="HOGENOM" id="CLU_086287_1_0_4"/>
<name>I7JMS4_9BURK</name>
<gene>
    <name evidence="1" type="ORF">KUM_0961</name>
</gene>
<dbReference type="PANTHER" id="PTHR42103">
    <property type="entry name" value="ALPHA/BETA-HYDROLASES SUPERFAMILY PROTEIN"/>
    <property type="match status" value="1"/>
</dbReference>
<dbReference type="BioCyc" id="TASI1091495:G13GE-956-MONOMER"/>
<dbReference type="RefSeq" id="WP_015551802.1">
    <property type="nucleotide sequence ID" value="NC_021033.1"/>
</dbReference>
<evidence type="ECO:0008006" key="2">
    <source>
        <dbReference type="Google" id="ProtNLM"/>
    </source>
</evidence>
<dbReference type="SUPFAM" id="SSF53474">
    <property type="entry name" value="alpha/beta-Hydrolases"/>
    <property type="match status" value="1"/>
</dbReference>
<reference evidence="1" key="1">
    <citation type="journal article" date="2012" name="Vet. Microbiol.">
        <title>Comparative genomic analyses of the Taylorellae.</title>
        <authorList>
            <person name="Hauser H."/>
            <person name="Richter D.C."/>
            <person name="van Tonder A."/>
            <person name="Clark L."/>
            <person name="Preston A."/>
        </authorList>
    </citation>
    <scope>NUCLEOTIDE SEQUENCE</scope>
    <source>
        <strain evidence="1">14/45</strain>
    </source>
</reference>
<dbReference type="AlphaFoldDB" id="I7JMS4"/>
<proteinExistence type="predicted"/>
<dbReference type="PANTHER" id="PTHR42103:SF2">
    <property type="entry name" value="AB HYDROLASE-1 DOMAIN-CONTAINING PROTEIN"/>
    <property type="match status" value="1"/>
</dbReference>
<dbReference type="EMBL" id="HE681424">
    <property type="protein sequence ID" value="CCG19749.1"/>
    <property type="molecule type" value="Genomic_DNA"/>
</dbReference>
<sequence length="214" mass="24067">MKTQTLQIPSPMGIIDCDIDWPLEINQTDVTGWALCLHPHPLHEGSKTNKVTTTLARACCSKGMVSFRPNFRGVGESEGKFADSVGETEDMKFLVEYILNQYPQLKDKPWVLGGFSFGSAVAAQLYQEIKDSEIELPKSLILLGVAVWKYAKREIDLPKNTLLVHGYDDEIIPFDEAVDWLKNYELPLVTIPDCGHFFHGKLIIVKNLIDDFLG</sequence>
<dbReference type="InterPro" id="IPR029058">
    <property type="entry name" value="AB_hydrolase_fold"/>
</dbReference>
<dbReference type="Gene3D" id="3.40.50.1820">
    <property type="entry name" value="alpha/beta hydrolase"/>
    <property type="match status" value="1"/>
</dbReference>